<dbReference type="GO" id="GO:0016747">
    <property type="term" value="F:acyltransferase activity, transferring groups other than amino-acyl groups"/>
    <property type="evidence" value="ECO:0007669"/>
    <property type="project" value="InterPro"/>
</dbReference>
<accession>A0A0E0UUK6</accession>
<name>A0A0E0UUK6_LISMM</name>
<dbReference type="InterPro" id="IPR000182">
    <property type="entry name" value="GNAT_dom"/>
</dbReference>
<dbReference type="PANTHER" id="PTHR42919:SF8">
    <property type="entry name" value="N-ALPHA-ACETYLTRANSFERASE 50"/>
    <property type="match status" value="1"/>
</dbReference>
<dbReference type="PANTHER" id="PTHR42919">
    <property type="entry name" value="N-ALPHA-ACETYLTRANSFERASE"/>
    <property type="match status" value="1"/>
</dbReference>
<evidence type="ECO:0000259" key="3">
    <source>
        <dbReference type="PROSITE" id="PS51186"/>
    </source>
</evidence>
<keyword evidence="1 4" id="KW-0808">Transferase</keyword>
<sequence length="198" mass="22878">MTISIKNITSFEKESILKEVVFLVGAGFKSKFTKALFSEAEVEDVIYAFCHYIFTEKGKNLLIATQDEKVCGCLFLTSKADSHRQFYHSIREYLAFSKRLKLIFLLSLLSHKPTSNERYIDFITVSPNFRSQGIGKKLLNHCIETFPKEQITLYVAKNNIGAYQLYQNLGFQVTEQENSIIIGILTGIKEWHKMEWIE</sequence>
<organism evidence="4 5">
    <name type="scientific">Listeria monocytogenes serotype 4a (strain M7)</name>
    <dbReference type="NCBI Taxonomy" id="1030009"/>
    <lineage>
        <taxon>Bacteria</taxon>
        <taxon>Bacillati</taxon>
        <taxon>Bacillota</taxon>
        <taxon>Bacilli</taxon>
        <taxon>Bacillales</taxon>
        <taxon>Listeriaceae</taxon>
        <taxon>Listeria</taxon>
    </lineage>
</organism>
<keyword evidence="2" id="KW-0012">Acyltransferase</keyword>
<dbReference type="HOGENOM" id="CLU_119489_0_0_9"/>
<dbReference type="KEGG" id="lmq:LMM7_1132"/>
<dbReference type="PATRIC" id="fig|1030009.3.peg.1121"/>
<proteinExistence type="predicted"/>
<reference evidence="4 5" key="1">
    <citation type="journal article" date="2011" name="J. Bacteriol.">
        <title>Genome sequence of the nonpathogenic Listeria monocytogenes serovar 4a strain M7.</title>
        <authorList>
            <person name="Chen J."/>
            <person name="Xia Y."/>
            <person name="Cheng C."/>
            <person name="Fang C."/>
            <person name="Shan Y."/>
            <person name="Jin G."/>
            <person name="Fang W."/>
        </authorList>
    </citation>
    <scope>NUCLEOTIDE SEQUENCE [LARGE SCALE GENOMIC DNA]</scope>
    <source>
        <strain evidence="4 5">M7</strain>
    </source>
</reference>
<dbReference type="InterPro" id="IPR016181">
    <property type="entry name" value="Acyl_CoA_acyltransferase"/>
</dbReference>
<gene>
    <name evidence="4" type="primary">yjaB</name>
    <name evidence="4" type="ordered locus">LMM7_1132</name>
</gene>
<dbReference type="InterPro" id="IPR051556">
    <property type="entry name" value="N-term/lysine_N-AcTrnsfr"/>
</dbReference>
<dbReference type="RefSeq" id="WP_012581551.1">
    <property type="nucleotide sequence ID" value="NC_017537.1"/>
</dbReference>
<evidence type="ECO:0000313" key="5">
    <source>
        <dbReference type="Proteomes" id="UP000000486"/>
    </source>
</evidence>
<dbReference type="PROSITE" id="PS51186">
    <property type="entry name" value="GNAT"/>
    <property type="match status" value="1"/>
</dbReference>
<dbReference type="EMBL" id="CP002816">
    <property type="protein sequence ID" value="AEH92137.1"/>
    <property type="molecule type" value="Genomic_DNA"/>
</dbReference>
<dbReference type="Pfam" id="PF00583">
    <property type="entry name" value="Acetyltransf_1"/>
    <property type="match status" value="1"/>
</dbReference>
<dbReference type="SUPFAM" id="SSF55729">
    <property type="entry name" value="Acyl-CoA N-acyltransferases (Nat)"/>
    <property type="match status" value="1"/>
</dbReference>
<dbReference type="Proteomes" id="UP000000486">
    <property type="component" value="Chromosome"/>
</dbReference>
<feature type="domain" description="N-acetyltransferase" evidence="3">
    <location>
        <begin position="20"/>
        <end position="195"/>
    </location>
</feature>
<evidence type="ECO:0000256" key="2">
    <source>
        <dbReference type="ARBA" id="ARBA00023315"/>
    </source>
</evidence>
<evidence type="ECO:0000313" key="4">
    <source>
        <dbReference type="EMBL" id="AEH92137.1"/>
    </source>
</evidence>
<dbReference type="CDD" id="cd04301">
    <property type="entry name" value="NAT_SF"/>
    <property type="match status" value="1"/>
</dbReference>
<dbReference type="AlphaFoldDB" id="A0A0E0UUK6"/>
<dbReference type="Gene3D" id="3.40.630.30">
    <property type="match status" value="1"/>
</dbReference>
<protein>
    <submittedName>
        <fullName evidence="4">Putative acetyltransferase</fullName>
    </submittedName>
</protein>
<evidence type="ECO:0000256" key="1">
    <source>
        <dbReference type="ARBA" id="ARBA00022679"/>
    </source>
</evidence>